<dbReference type="Proteomes" id="UP000694232">
    <property type="component" value="Chromosome 2"/>
</dbReference>
<name>A0A975YLI0_9VIBR</name>
<proteinExistence type="predicted"/>
<gene>
    <name evidence="1" type="ORF">KNV97_04345</name>
</gene>
<keyword evidence="2" id="KW-1185">Reference proteome</keyword>
<dbReference type="EMBL" id="CP076642">
    <property type="protein sequence ID" value="QXO15648.1"/>
    <property type="molecule type" value="Genomic_DNA"/>
</dbReference>
<evidence type="ECO:0000313" key="2">
    <source>
        <dbReference type="Proteomes" id="UP000694232"/>
    </source>
</evidence>
<reference evidence="1" key="1">
    <citation type="submission" date="2021-06" db="EMBL/GenBank/DDBJ databases">
        <title>Vibrio nov. sp., novel gut bacterium isolated from Yellow Sea oyster.</title>
        <authorList>
            <person name="Muhammad N."/>
            <person name="Nguyen T.H."/>
            <person name="Lee Y.-J."/>
            <person name="Ko J."/>
            <person name="Kim S.-G."/>
        </authorList>
    </citation>
    <scope>NUCLEOTIDE SEQUENCE</scope>
    <source>
        <strain evidence="1">OG9-811</strain>
    </source>
</reference>
<dbReference type="RefSeq" id="WP_218561618.1">
    <property type="nucleotide sequence ID" value="NZ_CP076642.1"/>
</dbReference>
<dbReference type="KEGG" id="vos:KNV97_04345"/>
<accession>A0A975YLI0</accession>
<dbReference type="AlphaFoldDB" id="A0A975YLI0"/>
<sequence length="754" mass="85121">MNTRIWKLGLVRFKKKIEQWHIQGDKIENDRVAVLPFAYDIIPVFDKENKDEFVSRLVLENHWIEDIAEYHDNKKKVRDFFFGTVGEQNLHTYVGNKDNIGTIDDKYLDWKEWVQYIAPSKSVYDNTNNTLDGLSGLHDFQALLTGLHLIEIDKVADSVKEQLNRFAINLSSLSLDELNELAKNIDSTQARVNSFIYQARPGMIAALLGHKKNANIILDVGVYSGIESFNREFSKLENIRVEYEKVIKNRTLVESNKLTTAQKDSLRADYNRQLKLLGEESEQILLALATRSEPIAKSGSKHLPSQIIIKASGVTAEEINELLEIRRKVLKNELLYGVSEGKSFRGSIGSGSAAFVVFALNVWNWTNTKEAFSKKSALTITESFEYFSGFTSLLSSAASISLEIAKVKSSLNWISMSNKADYRVLSKVITFGSAGISTLTLFSSGTDLLKQQERMKKSWSNGDFASVISSSSAFVGDSIQGWHSGKIAGKTFLLAASAAQGQVTWTAVVEQAFGLVARSNPYMLFASLLILGGEIGYNFLKSSPLMNWVSKSSWGKSGFWFWYDNQNWSYDEQFTSWLEATQAPIVQIATKTFRQQQLSANGNMLRYVTKHRVKKLRIWAPMATPRQVKIAGFVKTVANKESLDITNELVDNGRVKYDGSNTLFEFDWPQDILRQKKLRYLDLMVEVTSQYGNKLFSEQGGARFTIDLLEPATGDKKDWYQIELLEDNDLQAVDGSVLVGALKQLEDKIEEYND</sequence>
<protein>
    <submittedName>
        <fullName evidence="1">Uncharacterized protein</fullName>
    </submittedName>
</protein>
<organism evidence="1 2">
    <name type="scientific">Vibrio ostreae</name>
    <dbReference type="NCBI Taxonomy" id="2841925"/>
    <lineage>
        <taxon>Bacteria</taxon>
        <taxon>Pseudomonadati</taxon>
        <taxon>Pseudomonadota</taxon>
        <taxon>Gammaproteobacteria</taxon>
        <taxon>Vibrionales</taxon>
        <taxon>Vibrionaceae</taxon>
        <taxon>Vibrio</taxon>
    </lineage>
</organism>
<evidence type="ECO:0000313" key="1">
    <source>
        <dbReference type="EMBL" id="QXO15648.1"/>
    </source>
</evidence>